<dbReference type="EMBL" id="BOVK01000100">
    <property type="protein sequence ID" value="GIQ71506.1"/>
    <property type="molecule type" value="Genomic_DNA"/>
</dbReference>
<proteinExistence type="inferred from homology"/>
<comment type="catalytic activity">
    <reaction evidence="7">
        <text>a peptidoglycan chain = a peptidoglycan chain with N-acetyl-1,6-anhydromuramyl-[peptide] at the reducing end + a peptidoglycan chain with N-acetylglucosamine at the non-reducing end.</text>
        <dbReference type="EC" id="4.2.2.29"/>
    </reaction>
</comment>
<organism evidence="8 9">
    <name type="scientific">Xylanibacillus composti</name>
    <dbReference type="NCBI Taxonomy" id="1572762"/>
    <lineage>
        <taxon>Bacteria</taxon>
        <taxon>Bacillati</taxon>
        <taxon>Bacillota</taxon>
        <taxon>Bacilli</taxon>
        <taxon>Bacillales</taxon>
        <taxon>Paenibacillaceae</taxon>
        <taxon>Xylanibacillus</taxon>
    </lineage>
</organism>
<keyword evidence="1 7" id="KW-1003">Cell membrane</keyword>
<gene>
    <name evidence="7" type="primary">mltG</name>
    <name evidence="8" type="ORF">XYCOK13_43300</name>
</gene>
<dbReference type="NCBIfam" id="TIGR00247">
    <property type="entry name" value="endolytic transglycosylase MltG"/>
    <property type="match status" value="1"/>
</dbReference>
<dbReference type="GO" id="GO:0005886">
    <property type="term" value="C:plasma membrane"/>
    <property type="evidence" value="ECO:0007669"/>
    <property type="project" value="UniProtKB-SubCell"/>
</dbReference>
<comment type="function">
    <text evidence="7">Functions as a peptidoglycan terminase that cleaves nascent peptidoglycan strands endolytically to terminate their elongation.</text>
</comment>
<sequence>MNREEAREMDMPDGETGTGTVRRKPWKAVFIILLILFFLGAGTVTGIGMFVANSLKPVEAQGESITFTIEPGMNSTAVTKKLEEAGLIRSSLIFSYYLRYKGEGSRFQAGDYALTPGMTLDEMIAKFNAGDTIPVETVRFTVPEGMTVAQMAAQFGNAGIIDEEVFLRLVSEPQNFMAESIRDIPADGNYVYWLEGYLFPETYEIVKEDFAEHVMVQRMLEELDRKLEQLPEGWQQQMDKLGLTFHEIMTVASLIEREVVVDAERPIVAGVIYNRLEIGQPLQIDATVQYALGEHKDRVLYEDLRVDHLYNTYRHNGLPPGPIAAPGLASIRAALYPEETPYFYYVTKKDGSQEHLFAETYAQHLENIERSKQMEAGGNG</sequence>
<comment type="subcellular location">
    <subcellularLocation>
        <location evidence="7">Cell membrane</location>
        <topology evidence="7">Single-pass membrane protein</topology>
    </subcellularLocation>
</comment>
<dbReference type="CDD" id="cd08010">
    <property type="entry name" value="MltG_like"/>
    <property type="match status" value="1"/>
</dbReference>
<evidence type="ECO:0000256" key="3">
    <source>
        <dbReference type="ARBA" id="ARBA00022989"/>
    </source>
</evidence>
<dbReference type="Gene3D" id="3.30.1490.480">
    <property type="entry name" value="Endolytic murein transglycosylase"/>
    <property type="match status" value="1"/>
</dbReference>
<protein>
    <recommendedName>
        <fullName evidence="7">Endolytic murein transglycosylase</fullName>
        <ecNumber evidence="7">4.2.2.29</ecNumber>
    </recommendedName>
    <alternativeName>
        <fullName evidence="7">Peptidoglycan lytic transglycosylase</fullName>
    </alternativeName>
    <alternativeName>
        <fullName evidence="7">Peptidoglycan polymerization terminase</fullName>
    </alternativeName>
</protein>
<dbReference type="GO" id="GO:0071555">
    <property type="term" value="P:cell wall organization"/>
    <property type="evidence" value="ECO:0007669"/>
    <property type="project" value="UniProtKB-KW"/>
</dbReference>
<evidence type="ECO:0000313" key="8">
    <source>
        <dbReference type="EMBL" id="GIQ71506.1"/>
    </source>
</evidence>
<dbReference type="HAMAP" id="MF_02065">
    <property type="entry name" value="MltG"/>
    <property type="match status" value="1"/>
</dbReference>
<keyword evidence="3 7" id="KW-1133">Transmembrane helix</keyword>
<comment type="similarity">
    <text evidence="7">Belongs to the transglycosylase MltG family.</text>
</comment>
<evidence type="ECO:0000313" key="9">
    <source>
        <dbReference type="Proteomes" id="UP000677918"/>
    </source>
</evidence>
<dbReference type="PANTHER" id="PTHR30518:SF2">
    <property type="entry name" value="ENDOLYTIC MUREIN TRANSGLYCOSYLASE"/>
    <property type="match status" value="1"/>
</dbReference>
<dbReference type="EC" id="4.2.2.29" evidence="7"/>
<feature type="transmembrane region" description="Helical" evidence="7">
    <location>
        <begin position="28"/>
        <end position="51"/>
    </location>
</feature>
<dbReference type="RefSeq" id="WP_244865302.1">
    <property type="nucleotide sequence ID" value="NZ_BOVK01000100.1"/>
</dbReference>
<dbReference type="Gene3D" id="3.30.160.60">
    <property type="entry name" value="Classic Zinc Finger"/>
    <property type="match status" value="1"/>
</dbReference>
<dbReference type="Pfam" id="PF02618">
    <property type="entry name" value="YceG"/>
    <property type="match status" value="1"/>
</dbReference>
<evidence type="ECO:0000256" key="2">
    <source>
        <dbReference type="ARBA" id="ARBA00022692"/>
    </source>
</evidence>
<keyword evidence="4 7" id="KW-0472">Membrane</keyword>
<keyword evidence="6 7" id="KW-0961">Cell wall biogenesis/degradation</keyword>
<dbReference type="AlphaFoldDB" id="A0A8J4H805"/>
<dbReference type="InterPro" id="IPR003770">
    <property type="entry name" value="MLTG-like"/>
</dbReference>
<evidence type="ECO:0000256" key="1">
    <source>
        <dbReference type="ARBA" id="ARBA00022475"/>
    </source>
</evidence>
<keyword evidence="9" id="KW-1185">Reference proteome</keyword>
<evidence type="ECO:0000256" key="5">
    <source>
        <dbReference type="ARBA" id="ARBA00023239"/>
    </source>
</evidence>
<name>A0A8J4H805_9BACL</name>
<accession>A0A8J4H805</accession>
<evidence type="ECO:0000256" key="4">
    <source>
        <dbReference type="ARBA" id="ARBA00023136"/>
    </source>
</evidence>
<dbReference type="Proteomes" id="UP000677918">
    <property type="component" value="Unassembled WGS sequence"/>
</dbReference>
<comment type="caution">
    <text evidence="8">The sequence shown here is derived from an EMBL/GenBank/DDBJ whole genome shotgun (WGS) entry which is preliminary data.</text>
</comment>
<keyword evidence="5 7" id="KW-0456">Lyase</keyword>
<keyword evidence="2 7" id="KW-0812">Transmembrane</keyword>
<dbReference type="PANTHER" id="PTHR30518">
    <property type="entry name" value="ENDOLYTIC MUREIN TRANSGLYCOSYLASE"/>
    <property type="match status" value="1"/>
</dbReference>
<dbReference type="GO" id="GO:0009252">
    <property type="term" value="P:peptidoglycan biosynthetic process"/>
    <property type="evidence" value="ECO:0007669"/>
    <property type="project" value="UniProtKB-UniRule"/>
</dbReference>
<reference evidence="8" key="1">
    <citation type="submission" date="2021-04" db="EMBL/GenBank/DDBJ databases">
        <title>Draft genome sequence of Xylanibacillus composti strain K13.</title>
        <authorList>
            <person name="Uke A."/>
            <person name="Chhe C."/>
            <person name="Baramee S."/>
            <person name="Kosugi A."/>
        </authorList>
    </citation>
    <scope>NUCLEOTIDE SEQUENCE</scope>
    <source>
        <strain evidence="8">K13</strain>
    </source>
</reference>
<evidence type="ECO:0000256" key="7">
    <source>
        <dbReference type="HAMAP-Rule" id="MF_02065"/>
    </source>
</evidence>
<evidence type="ECO:0000256" key="6">
    <source>
        <dbReference type="ARBA" id="ARBA00023316"/>
    </source>
</evidence>
<feature type="site" description="Important for catalytic activity" evidence="7">
    <location>
        <position position="258"/>
    </location>
</feature>
<dbReference type="GO" id="GO:0008932">
    <property type="term" value="F:lytic endotransglycosylase activity"/>
    <property type="evidence" value="ECO:0007669"/>
    <property type="project" value="UniProtKB-UniRule"/>
</dbReference>